<feature type="compositionally biased region" description="Low complexity" evidence="1">
    <location>
        <begin position="35"/>
        <end position="48"/>
    </location>
</feature>
<feature type="region of interest" description="Disordered" evidence="1">
    <location>
        <begin position="1"/>
        <end position="58"/>
    </location>
</feature>
<reference evidence="2 3" key="1">
    <citation type="journal article" date="2023" name="Sci. Data">
        <title>Genome assembly of the Korean intertidal mud-creeper Batillaria attramentaria.</title>
        <authorList>
            <person name="Patra A.K."/>
            <person name="Ho P.T."/>
            <person name="Jun S."/>
            <person name="Lee S.J."/>
            <person name="Kim Y."/>
            <person name="Won Y.J."/>
        </authorList>
    </citation>
    <scope>NUCLEOTIDE SEQUENCE [LARGE SCALE GENOMIC DNA]</scope>
    <source>
        <strain evidence="2">Wonlab-2016</strain>
    </source>
</reference>
<evidence type="ECO:0000256" key="1">
    <source>
        <dbReference type="SAM" id="MobiDB-lite"/>
    </source>
</evidence>
<dbReference type="EMBL" id="JACVVK020000546">
    <property type="protein sequence ID" value="KAK7466768.1"/>
    <property type="molecule type" value="Genomic_DNA"/>
</dbReference>
<protein>
    <submittedName>
        <fullName evidence="2">Uncharacterized protein</fullName>
    </submittedName>
</protein>
<keyword evidence="3" id="KW-1185">Reference proteome</keyword>
<dbReference type="AlphaFoldDB" id="A0ABD0J9Z1"/>
<comment type="caution">
    <text evidence="2">The sequence shown here is derived from an EMBL/GenBank/DDBJ whole genome shotgun (WGS) entry which is preliminary data.</text>
</comment>
<proteinExistence type="predicted"/>
<gene>
    <name evidence="2" type="ORF">BaRGS_00037133</name>
</gene>
<dbReference type="Proteomes" id="UP001519460">
    <property type="component" value="Unassembled WGS sequence"/>
</dbReference>
<evidence type="ECO:0000313" key="3">
    <source>
        <dbReference type="Proteomes" id="UP001519460"/>
    </source>
</evidence>
<evidence type="ECO:0000313" key="2">
    <source>
        <dbReference type="EMBL" id="KAK7466768.1"/>
    </source>
</evidence>
<accession>A0ABD0J9Z1</accession>
<name>A0ABD0J9Z1_9CAEN</name>
<sequence length="58" mass="6582">CPVFNRPITTHFQPPRLSTHHPHPHPPISTLAQLSDRSSQRMPSSRPMATTWVSEAEQ</sequence>
<feature type="non-terminal residue" evidence="2">
    <location>
        <position position="1"/>
    </location>
</feature>
<organism evidence="2 3">
    <name type="scientific">Batillaria attramentaria</name>
    <dbReference type="NCBI Taxonomy" id="370345"/>
    <lineage>
        <taxon>Eukaryota</taxon>
        <taxon>Metazoa</taxon>
        <taxon>Spiralia</taxon>
        <taxon>Lophotrochozoa</taxon>
        <taxon>Mollusca</taxon>
        <taxon>Gastropoda</taxon>
        <taxon>Caenogastropoda</taxon>
        <taxon>Sorbeoconcha</taxon>
        <taxon>Cerithioidea</taxon>
        <taxon>Batillariidae</taxon>
        <taxon>Batillaria</taxon>
    </lineage>
</organism>